<dbReference type="GO" id="GO:0016787">
    <property type="term" value="F:hydrolase activity"/>
    <property type="evidence" value="ECO:0007669"/>
    <property type="project" value="UniProtKB-KW"/>
</dbReference>
<dbReference type="AlphaFoldDB" id="A0AAE9ZV41"/>
<sequence>MTQPSPYPFILHARVATRSQTRLAGGAPEADIITAVSGLKRGAELGRRSGKSGASAGARGDRSETSNVVTCADRMWAIFDKLRLIKSRAWNLDINRWDWSSGVGLWGVMRCHEVLGDARCLDFLVSWVEQNMAGRVKGSVNHVLPAYIVEYLWRVQGDERYRKICDEYAEWCLDQATRTDNGGLAHVWPGGQDDYRHQLWVNSTFMAGMFMLRYGAELPNEALFDDGCRQYQIHLESLYDAKIGLFFHGYHCQLRGPIGDYWGRGNGWMVASLTEGLSWLPPDHSLRESAERIFQATMQRALSLKTADGRLRVMPLVDDAYPESTCSALFGFAALRGFRRGLLPRAFLDWGLQLSKTMGDLISEDGRVANCSHSANPDSMEAYLQRPCEQSLYADGIMLAFLAEAIIAIQSSGKSAPVSAVSD</sequence>
<accession>A0AAE9ZV41</accession>
<gene>
    <name evidence="2" type="ORF">PXH66_20475</name>
</gene>
<dbReference type="InterPro" id="IPR008928">
    <property type="entry name" value="6-hairpin_glycosidase_sf"/>
</dbReference>
<proteinExistence type="predicted"/>
<dbReference type="Pfam" id="PF07470">
    <property type="entry name" value="Glyco_hydro_88"/>
    <property type="match status" value="1"/>
</dbReference>
<dbReference type="PANTHER" id="PTHR33886:SF8">
    <property type="entry name" value="UNSATURATED RHAMNOGALACTURONAN HYDROLASE (EUROFUNG)"/>
    <property type="match status" value="1"/>
</dbReference>
<keyword evidence="3" id="KW-1185">Reference proteome</keyword>
<evidence type="ECO:0000313" key="3">
    <source>
        <dbReference type="Proteomes" id="UP001218638"/>
    </source>
</evidence>
<evidence type="ECO:0000256" key="1">
    <source>
        <dbReference type="ARBA" id="ARBA00022801"/>
    </source>
</evidence>
<dbReference type="SUPFAM" id="SSF48208">
    <property type="entry name" value="Six-hairpin glycosidases"/>
    <property type="match status" value="1"/>
</dbReference>
<evidence type="ECO:0000313" key="2">
    <source>
        <dbReference type="EMBL" id="WED64726.1"/>
    </source>
</evidence>
<dbReference type="KEGG" id="slom:PXH66_20475"/>
<dbReference type="InterPro" id="IPR012341">
    <property type="entry name" value="6hp_glycosidase-like_sf"/>
</dbReference>
<dbReference type="InterPro" id="IPR052043">
    <property type="entry name" value="PolySaccharide_Degr_Enz"/>
</dbReference>
<dbReference type="InterPro" id="IPR010905">
    <property type="entry name" value="Glyco_hydro_88"/>
</dbReference>
<dbReference type="RefSeq" id="WP_330930012.1">
    <property type="nucleotide sequence ID" value="NZ_CP119075.1"/>
</dbReference>
<dbReference type="PANTHER" id="PTHR33886">
    <property type="entry name" value="UNSATURATED RHAMNOGALACTURONAN HYDROLASE (EUROFUNG)"/>
    <property type="match status" value="1"/>
</dbReference>
<reference evidence="2" key="1">
    <citation type="submission" date="2023-03" db="EMBL/GenBank/DDBJ databases">
        <title>Lomoglobus Profundus gen. nov., sp. nov., a novel member of the phylum Verrucomicrobia, isolated from deep-marine sediment of South China Sea.</title>
        <authorList>
            <person name="Ahmad T."/>
            <person name="Ishaq S.E."/>
            <person name="Wang F."/>
        </authorList>
    </citation>
    <scope>NUCLEOTIDE SEQUENCE</scope>
    <source>
        <strain evidence="2">LMO-M01</strain>
    </source>
</reference>
<name>A0AAE9ZV41_9BACT</name>
<keyword evidence="1 2" id="KW-0378">Hydrolase</keyword>
<dbReference type="EMBL" id="CP119075">
    <property type="protein sequence ID" value="WED64726.1"/>
    <property type="molecule type" value="Genomic_DNA"/>
</dbReference>
<organism evidence="2 3">
    <name type="scientific">Synoicihabitans lomoniglobus</name>
    <dbReference type="NCBI Taxonomy" id="2909285"/>
    <lineage>
        <taxon>Bacteria</taxon>
        <taxon>Pseudomonadati</taxon>
        <taxon>Verrucomicrobiota</taxon>
        <taxon>Opitutia</taxon>
        <taxon>Opitutales</taxon>
        <taxon>Opitutaceae</taxon>
        <taxon>Synoicihabitans</taxon>
    </lineage>
</organism>
<dbReference type="Gene3D" id="1.50.10.10">
    <property type="match status" value="1"/>
</dbReference>
<dbReference type="Proteomes" id="UP001218638">
    <property type="component" value="Chromosome"/>
</dbReference>
<dbReference type="GO" id="GO:0005975">
    <property type="term" value="P:carbohydrate metabolic process"/>
    <property type="evidence" value="ECO:0007669"/>
    <property type="project" value="InterPro"/>
</dbReference>
<protein>
    <submittedName>
        <fullName evidence="2">Glycoside hydrolase family 88 protein</fullName>
    </submittedName>
</protein>